<organism evidence="2 3">
    <name type="scientific">Mycobacterium lentiflavum</name>
    <dbReference type="NCBI Taxonomy" id="141349"/>
    <lineage>
        <taxon>Bacteria</taxon>
        <taxon>Bacillati</taxon>
        <taxon>Actinomycetota</taxon>
        <taxon>Actinomycetes</taxon>
        <taxon>Mycobacteriales</taxon>
        <taxon>Mycobacteriaceae</taxon>
        <taxon>Mycobacterium</taxon>
        <taxon>Mycobacterium simiae complex</taxon>
    </lineage>
</organism>
<dbReference type="Proteomes" id="UP000199251">
    <property type="component" value="Unassembled WGS sequence"/>
</dbReference>
<dbReference type="AlphaFoldDB" id="A0A0E4CNG4"/>
<evidence type="ECO:0000313" key="2">
    <source>
        <dbReference type="EMBL" id="CQD13938.1"/>
    </source>
</evidence>
<gene>
    <name evidence="2" type="ORF">BN1232_02858</name>
</gene>
<feature type="region of interest" description="Disordered" evidence="1">
    <location>
        <begin position="1"/>
        <end position="22"/>
    </location>
</feature>
<accession>A0A0E4CNG4</accession>
<evidence type="ECO:0000256" key="1">
    <source>
        <dbReference type="SAM" id="MobiDB-lite"/>
    </source>
</evidence>
<dbReference type="EMBL" id="CTEE01000001">
    <property type="protein sequence ID" value="CQD13938.1"/>
    <property type="molecule type" value="Genomic_DNA"/>
</dbReference>
<dbReference type="OrthoDB" id="184510at1762"/>
<reference evidence="2 3" key="1">
    <citation type="submission" date="2015-03" db="EMBL/GenBank/DDBJ databases">
        <authorList>
            <person name="Urmite Genomes"/>
        </authorList>
    </citation>
    <scope>NUCLEOTIDE SEQUENCE [LARGE SCALE GENOMIC DNA]</scope>
    <source>
        <strain evidence="2 3">CSUR P1491</strain>
    </source>
</reference>
<evidence type="ECO:0000313" key="3">
    <source>
        <dbReference type="Proteomes" id="UP000199251"/>
    </source>
</evidence>
<feature type="compositionally biased region" description="Basic and acidic residues" evidence="1">
    <location>
        <begin position="7"/>
        <end position="22"/>
    </location>
</feature>
<sequence length="92" mass="10163">MAFVARSDVKDPGAQHDQWERSARRRERLYAEDAQFAATRPDERVAAAARAPGLRIGEVMAIVLQGYADRPALGQRVREVVTDPATGRSARC</sequence>
<dbReference type="STRING" id="141349.BN1232_02858"/>
<name>A0A0E4CNG4_MYCLN</name>
<protein>
    <submittedName>
        <fullName evidence="2">FadD9</fullName>
    </submittedName>
</protein>
<proteinExistence type="predicted"/>
<dbReference type="RefSeq" id="WP_090602028.1">
    <property type="nucleotide sequence ID" value="NZ_CTEE01000001.1"/>
</dbReference>